<accession>A0AAV5UHX8</accession>
<feature type="non-terminal residue" evidence="2">
    <location>
        <position position="126"/>
    </location>
</feature>
<gene>
    <name evidence="2" type="ORF">PENTCL1PPCAC_28096</name>
</gene>
<evidence type="ECO:0000313" key="3">
    <source>
        <dbReference type="Proteomes" id="UP001432027"/>
    </source>
</evidence>
<feature type="region of interest" description="Disordered" evidence="1">
    <location>
        <begin position="31"/>
        <end position="126"/>
    </location>
</feature>
<protein>
    <submittedName>
        <fullName evidence="2">Uncharacterized protein</fullName>
    </submittedName>
</protein>
<evidence type="ECO:0000313" key="2">
    <source>
        <dbReference type="EMBL" id="GMT05922.1"/>
    </source>
</evidence>
<organism evidence="2 3">
    <name type="scientific">Pristionchus entomophagus</name>
    <dbReference type="NCBI Taxonomy" id="358040"/>
    <lineage>
        <taxon>Eukaryota</taxon>
        <taxon>Metazoa</taxon>
        <taxon>Ecdysozoa</taxon>
        <taxon>Nematoda</taxon>
        <taxon>Chromadorea</taxon>
        <taxon>Rhabditida</taxon>
        <taxon>Rhabditina</taxon>
        <taxon>Diplogasteromorpha</taxon>
        <taxon>Diplogasteroidea</taxon>
        <taxon>Neodiplogasteridae</taxon>
        <taxon>Pristionchus</taxon>
    </lineage>
</organism>
<proteinExistence type="predicted"/>
<dbReference type="AlphaFoldDB" id="A0AAV5UHX8"/>
<evidence type="ECO:0000256" key="1">
    <source>
        <dbReference type="SAM" id="MobiDB-lite"/>
    </source>
</evidence>
<feature type="compositionally biased region" description="Polar residues" evidence="1">
    <location>
        <begin position="107"/>
        <end position="117"/>
    </location>
</feature>
<reference evidence="2" key="1">
    <citation type="submission" date="2023-10" db="EMBL/GenBank/DDBJ databases">
        <title>Genome assembly of Pristionchus species.</title>
        <authorList>
            <person name="Yoshida K."/>
            <person name="Sommer R.J."/>
        </authorList>
    </citation>
    <scope>NUCLEOTIDE SEQUENCE</scope>
    <source>
        <strain evidence="2">RS0144</strain>
    </source>
</reference>
<sequence length="126" mass="13753">MGDGYEEANNLLSATLEQLDDILLHGHRINNERRSGVHSSSSSIPPPLLATKNNPFRIMEMKRLETDENGNGKENRDGCWDGSNAWPDQGRRDSTGSSGAESPPTDLPTSSASSTALCTPFEMFMK</sequence>
<comment type="caution">
    <text evidence="2">The sequence shown here is derived from an EMBL/GenBank/DDBJ whole genome shotgun (WGS) entry which is preliminary data.</text>
</comment>
<name>A0AAV5UHX8_9BILA</name>
<dbReference type="Proteomes" id="UP001432027">
    <property type="component" value="Unassembled WGS sequence"/>
</dbReference>
<feature type="compositionally biased region" description="Basic and acidic residues" evidence="1">
    <location>
        <begin position="59"/>
        <end position="79"/>
    </location>
</feature>
<keyword evidence="3" id="KW-1185">Reference proteome</keyword>
<dbReference type="EMBL" id="BTSX01000006">
    <property type="protein sequence ID" value="GMT05922.1"/>
    <property type="molecule type" value="Genomic_DNA"/>
</dbReference>